<evidence type="ECO:0000313" key="2">
    <source>
        <dbReference type="Proteomes" id="UP000008915"/>
    </source>
</evidence>
<reference evidence="1 2" key="1">
    <citation type="journal article" date="2010" name="Stand. Genomic Sci.">
        <title>Complete genome sequence of Thermaerobacter marianensis type strain (7p75a).</title>
        <authorList>
            <person name="Han C."/>
            <person name="Gu W."/>
            <person name="Zhang X."/>
            <person name="Lapidus A."/>
            <person name="Nolan M."/>
            <person name="Copeland A."/>
            <person name="Lucas S."/>
            <person name="Del Rio T.G."/>
            <person name="Tice H."/>
            <person name="Cheng J.F."/>
            <person name="Tapia R."/>
            <person name="Goodwin L."/>
            <person name="Pitluck S."/>
            <person name="Pagani I."/>
            <person name="Ivanova N."/>
            <person name="Mavromatis K."/>
            <person name="Mikhailova N."/>
            <person name="Pati A."/>
            <person name="Chen A."/>
            <person name="Palaniappan K."/>
            <person name="Land M."/>
            <person name="Hauser L."/>
            <person name="Chang Y.J."/>
            <person name="Jeffries C.D."/>
            <person name="Schneider S."/>
            <person name="Rohde M."/>
            <person name="Goker M."/>
            <person name="Pukall R."/>
            <person name="Woyke T."/>
            <person name="Bristow J."/>
            <person name="Eisen J.A."/>
            <person name="Markowitz V."/>
            <person name="Hugenholtz P."/>
            <person name="Kyrpides N.C."/>
            <person name="Klenk H.P."/>
            <person name="Detter J.C."/>
        </authorList>
    </citation>
    <scope>NUCLEOTIDE SEQUENCE [LARGE SCALE GENOMIC DNA]</scope>
    <source>
        <strain evidence="2">ATCC 700841 / DSM 12885 / JCM 10246 / 7p75a</strain>
    </source>
</reference>
<dbReference type="InterPro" id="IPR003737">
    <property type="entry name" value="GlcNAc_PI_deacetylase-related"/>
</dbReference>
<dbReference type="HOGENOM" id="CLU_049311_3_1_9"/>
<dbReference type="STRING" id="644966.Tmar_1362"/>
<evidence type="ECO:0000313" key="1">
    <source>
        <dbReference type="EMBL" id="ADU51475.1"/>
    </source>
</evidence>
<dbReference type="AlphaFoldDB" id="E6SMB6"/>
<name>E6SMB6_THEM7</name>
<dbReference type="RefSeq" id="WP_013495780.1">
    <property type="nucleotide sequence ID" value="NC_014831.1"/>
</dbReference>
<accession>E6SMB6</accession>
<dbReference type="GO" id="GO:0016811">
    <property type="term" value="F:hydrolase activity, acting on carbon-nitrogen (but not peptide) bonds, in linear amides"/>
    <property type="evidence" value="ECO:0007669"/>
    <property type="project" value="TreeGrafter"/>
</dbReference>
<dbReference type="PANTHER" id="PTHR12993">
    <property type="entry name" value="N-ACETYLGLUCOSAMINYL-PHOSPHATIDYLINOSITOL DE-N-ACETYLASE-RELATED"/>
    <property type="match status" value="1"/>
</dbReference>
<organism evidence="1 2">
    <name type="scientific">Thermaerobacter marianensis (strain ATCC 700841 / DSM 12885 / JCM 10246 / 7p75a)</name>
    <dbReference type="NCBI Taxonomy" id="644966"/>
    <lineage>
        <taxon>Bacteria</taxon>
        <taxon>Bacillati</taxon>
        <taxon>Bacillota</taxon>
        <taxon>Clostridia</taxon>
        <taxon>Eubacteriales</taxon>
        <taxon>Clostridiales Family XVII. Incertae Sedis</taxon>
        <taxon>Thermaerobacter</taxon>
    </lineage>
</organism>
<dbReference type="InterPro" id="IPR024078">
    <property type="entry name" value="LmbE-like_dom_sf"/>
</dbReference>
<dbReference type="InterPro" id="IPR023842">
    <property type="entry name" value="Bacillithiol_biosynth_BshB1"/>
</dbReference>
<keyword evidence="2" id="KW-1185">Reference proteome</keyword>
<protein>
    <submittedName>
        <fullName evidence="1">LmbE family protein</fullName>
    </submittedName>
</protein>
<dbReference type="EMBL" id="CP002344">
    <property type="protein sequence ID" value="ADU51475.1"/>
    <property type="molecule type" value="Genomic_DNA"/>
</dbReference>
<dbReference type="PANTHER" id="PTHR12993:SF30">
    <property type="entry name" value="N-ACETYL-ALPHA-D-GLUCOSAMINYL L-MALATE DEACETYLASE 1"/>
    <property type="match status" value="1"/>
</dbReference>
<dbReference type="Pfam" id="PF02585">
    <property type="entry name" value="PIG-L"/>
    <property type="match status" value="1"/>
</dbReference>
<dbReference type="NCBIfam" id="TIGR04001">
    <property type="entry name" value="thiol_BshB1"/>
    <property type="match status" value="1"/>
</dbReference>
<dbReference type="SUPFAM" id="SSF102588">
    <property type="entry name" value="LmbE-like"/>
    <property type="match status" value="1"/>
</dbReference>
<dbReference type="Proteomes" id="UP000008915">
    <property type="component" value="Chromosome"/>
</dbReference>
<gene>
    <name evidence="1" type="ordered locus">Tmar_1362</name>
</gene>
<dbReference type="KEGG" id="tmr:Tmar_1362"/>
<sequence>MHHAGAQPALPPWIEEAAAGEPFTLVAVAPHPDDAELGAGATLALHARMGWRVAILDLSRGELATNGTPARRQEEARRAAEILGLAGRYNLALPDGGLDALPEQVAALAAAFRALRPRLVLAPYGTDRHPDHEGAARLVHRAAFAAGLARFPLPLPPHPVERVASYFIHDTVPPSFVVDVSATYALKQAALDAYASQFGPGGTPTLLNRPAFREVLAARDRYFGSLIGATYGEGFVLRNRPPRLASLADLLPDASPAAAARPLGGGPS</sequence>
<reference evidence="2" key="2">
    <citation type="journal article" date="2010" name="Stand. Genomic Sci.">
        <title>Complete genome sequence of Thermaerobacter marianensis type strain (7p75aT).</title>
        <authorList>
            <person name="Han C."/>
            <person name="Gu W."/>
            <person name="Zhang X."/>
            <person name="Lapidus A."/>
            <person name="Nolan M."/>
            <person name="Copeland A."/>
            <person name="Lucas S."/>
            <person name="Glavina Del Rio T."/>
            <person name="Tice H."/>
            <person name="Cheng J."/>
            <person name="Tapia R."/>
            <person name="Goodwin L."/>
            <person name="Pitluck S."/>
            <person name="Pagani I."/>
            <person name="Ivanova N."/>
            <person name="Mavromatis K."/>
            <person name="Mikhailova N."/>
            <person name="Pati A."/>
            <person name="Chen A."/>
            <person name="Palaniappan K."/>
            <person name="Land M."/>
            <person name="Hauser L."/>
            <person name="Chang Y."/>
            <person name="Jeffries C."/>
            <person name="Schneider S."/>
            <person name="Rohde M."/>
            <person name="Goker M."/>
            <person name="Pukall R."/>
            <person name="Woyke T."/>
            <person name="Bristow J."/>
            <person name="Eisen J."/>
            <person name="Markowitz V."/>
            <person name="Hugenholtz P."/>
            <person name="Kyrpides N."/>
            <person name="Klenk H."/>
            <person name="Detter J."/>
        </authorList>
    </citation>
    <scope>NUCLEOTIDE SEQUENCE [LARGE SCALE GENOMIC DNA]</scope>
    <source>
        <strain evidence="2">ATCC 700841 / DSM 12885 / JCM 10246 / 7p75a</strain>
    </source>
</reference>
<dbReference type="GO" id="GO:0019213">
    <property type="term" value="F:deacetylase activity"/>
    <property type="evidence" value="ECO:0007669"/>
    <property type="project" value="InterPro"/>
</dbReference>
<dbReference type="eggNOG" id="COG2120">
    <property type="taxonomic scope" value="Bacteria"/>
</dbReference>
<proteinExistence type="predicted"/>
<dbReference type="GO" id="GO:0071793">
    <property type="term" value="P:bacillithiol biosynthetic process"/>
    <property type="evidence" value="ECO:0007669"/>
    <property type="project" value="InterPro"/>
</dbReference>
<dbReference type="Gene3D" id="3.40.50.10320">
    <property type="entry name" value="LmbE-like"/>
    <property type="match status" value="1"/>
</dbReference>